<dbReference type="InterPro" id="IPR007273">
    <property type="entry name" value="SCAMP"/>
</dbReference>
<dbReference type="FunCoup" id="A0A1D6KW72">
    <property type="interactions" value="1152"/>
</dbReference>
<accession>A0A1D6KW72</accession>
<feature type="transmembrane region" description="Helical" evidence="7">
    <location>
        <begin position="192"/>
        <end position="211"/>
    </location>
</feature>
<keyword evidence="4 7" id="KW-1133">Transmembrane helix</keyword>
<sequence length="324" mass="36344">MAGRSRYDNPFEEGGADEVNPFADQAKRGGSTAQSGYSGGAFYTTQSQRPAPPSTRLSPLPPEPADFYNDFATPVDIPMDTNKDMKTREKELLAKEAELNRREKEIKRREDAAARAGIVLEEKNWPPFFPIIHNDIGNEIPVHLQRTLYVAFASLLGIDVYPDIRLVGLVLCLFWNIICITAAWAKGSGPKIWFLAIIYFILGCPGAYYLWYRPLYRAMRNESALKFGWFFLFYLIHIAFCAYAAVSPSILFVGKSLTGILPAISLIGDSVIVGIFYFIGFALFCLEALLSVWVIQRVYLYFRGSGKEAEMRREAARGAARAAF</sequence>
<protein>
    <recommendedName>
        <fullName evidence="7">Secretory carrier-associated membrane protein</fullName>
        <shortName evidence="7">Secretory carrier membrane protein</shortName>
    </recommendedName>
</protein>
<dbReference type="OMA" id="LALYWKT"/>
<dbReference type="PANTHER" id="PTHR10687">
    <property type="entry name" value="SECRETORY CARRIER-ASSOCIATED MEMBRANE PROTEIN SCAMP"/>
    <property type="match status" value="1"/>
</dbReference>
<comment type="function">
    <text evidence="1 7">Probably involved in membrane trafficking.</text>
</comment>
<feature type="coiled-coil region" evidence="8">
    <location>
        <begin position="82"/>
        <end position="112"/>
    </location>
</feature>
<evidence type="ECO:0000256" key="9">
    <source>
        <dbReference type="SAM" id="MobiDB-lite"/>
    </source>
</evidence>
<dbReference type="InParanoid" id="A0A1D6KW72"/>
<keyword evidence="8" id="KW-0175">Coiled coil</keyword>
<evidence type="ECO:0000256" key="5">
    <source>
        <dbReference type="ARBA" id="ARBA00023136"/>
    </source>
</evidence>
<feature type="transmembrane region" description="Helical" evidence="7">
    <location>
        <begin position="271"/>
        <end position="295"/>
    </location>
</feature>
<dbReference type="EMBL" id="CM007647">
    <property type="protein sequence ID" value="ONM06727.1"/>
    <property type="molecule type" value="Genomic_DNA"/>
</dbReference>
<dbReference type="GO" id="GO:0015031">
    <property type="term" value="P:protein transport"/>
    <property type="evidence" value="ECO:0007669"/>
    <property type="project" value="InterPro"/>
</dbReference>
<evidence type="ECO:0000256" key="2">
    <source>
        <dbReference type="ARBA" id="ARBA00010482"/>
    </source>
</evidence>
<dbReference type="GO" id="GO:0030658">
    <property type="term" value="C:transport vesicle membrane"/>
    <property type="evidence" value="ECO:0007669"/>
    <property type="project" value="UniProtKB-SubCell"/>
</dbReference>
<dbReference type="Pfam" id="PF04144">
    <property type="entry name" value="SCAMP"/>
    <property type="match status" value="1"/>
</dbReference>
<name>A0A1D6KW72_MAIZE</name>
<evidence type="ECO:0000256" key="7">
    <source>
        <dbReference type="RuleBase" id="RU363122"/>
    </source>
</evidence>
<keyword evidence="6 7" id="KW-0968">Cytoplasmic vesicle</keyword>
<keyword evidence="7" id="KW-1003">Cell membrane</keyword>
<comment type="similarity">
    <text evidence="2 7">Belongs to the SCAMP family.</text>
</comment>
<keyword evidence="3 7" id="KW-0812">Transmembrane</keyword>
<dbReference type="GO" id="GO:0005886">
    <property type="term" value="C:plasma membrane"/>
    <property type="evidence" value="ECO:0007669"/>
    <property type="project" value="UniProtKB-SubCell"/>
</dbReference>
<feature type="region of interest" description="Disordered" evidence="9">
    <location>
        <begin position="1"/>
        <end position="62"/>
    </location>
</feature>
<keyword evidence="7" id="KW-0813">Transport</keyword>
<dbReference type="STRING" id="4577.A0A1D6KW72"/>
<evidence type="ECO:0000256" key="1">
    <source>
        <dbReference type="ARBA" id="ARBA00004003"/>
    </source>
</evidence>
<dbReference type="SMR" id="A0A1D6KW72"/>
<evidence type="ECO:0000256" key="8">
    <source>
        <dbReference type="SAM" id="Coils"/>
    </source>
</evidence>
<keyword evidence="5 7" id="KW-0472">Membrane</keyword>
<evidence type="ECO:0000256" key="3">
    <source>
        <dbReference type="ARBA" id="ARBA00022692"/>
    </source>
</evidence>
<evidence type="ECO:0000256" key="6">
    <source>
        <dbReference type="ARBA" id="ARBA00023329"/>
    </source>
</evidence>
<evidence type="ECO:0000256" key="4">
    <source>
        <dbReference type="ARBA" id="ARBA00022989"/>
    </source>
</evidence>
<comment type="subcellular location">
    <subcellularLocation>
        <location evidence="7">Cell membrane</location>
        <topology evidence="7">Multi-pass membrane protein</topology>
    </subcellularLocation>
    <subcellularLocation>
        <location evidence="7">Cytoplasmic vesicle</location>
        <location evidence="7">Secretory vesicle membrane</location>
        <topology evidence="7">Multi-pass membrane protein</topology>
    </subcellularLocation>
</comment>
<feature type="transmembrane region" description="Helical" evidence="7">
    <location>
        <begin position="231"/>
        <end position="251"/>
    </location>
</feature>
<dbReference type="AlphaFoldDB" id="A0A1D6KW72"/>
<dbReference type="PANTHER" id="PTHR10687:SF91">
    <property type="entry name" value="SECRETORY CARRIER-ASSOCIATED MEMBRANE PROTEIN 4"/>
    <property type="match status" value="1"/>
</dbReference>
<proteinExistence type="inferred from homology"/>
<feature type="transmembrane region" description="Helical" evidence="7">
    <location>
        <begin position="166"/>
        <end position="186"/>
    </location>
</feature>
<gene>
    <name evidence="10" type="ORF">ZEAMMB73_Zm00001d033090</name>
</gene>
<organism evidence="10">
    <name type="scientific">Zea mays</name>
    <name type="common">Maize</name>
    <dbReference type="NCBI Taxonomy" id="4577"/>
    <lineage>
        <taxon>Eukaryota</taxon>
        <taxon>Viridiplantae</taxon>
        <taxon>Streptophyta</taxon>
        <taxon>Embryophyta</taxon>
        <taxon>Tracheophyta</taxon>
        <taxon>Spermatophyta</taxon>
        <taxon>Magnoliopsida</taxon>
        <taxon>Liliopsida</taxon>
        <taxon>Poales</taxon>
        <taxon>Poaceae</taxon>
        <taxon>PACMAD clade</taxon>
        <taxon>Panicoideae</taxon>
        <taxon>Andropogonodae</taxon>
        <taxon>Andropogoneae</taxon>
        <taxon>Tripsacinae</taxon>
        <taxon>Zea</taxon>
    </lineage>
</organism>
<evidence type="ECO:0000313" key="10">
    <source>
        <dbReference type="EMBL" id="ONM06727.1"/>
    </source>
</evidence>
<reference evidence="10" key="1">
    <citation type="submission" date="2015-12" db="EMBL/GenBank/DDBJ databases">
        <title>Update maize B73 reference genome by single molecule sequencing technologies.</title>
        <authorList>
            <consortium name="Maize Genome Sequencing Project"/>
            <person name="Ware D."/>
        </authorList>
    </citation>
    <scope>NUCLEOTIDE SEQUENCE [LARGE SCALE GENOMIC DNA]</scope>
    <source>
        <tissue evidence="10">Seedling</tissue>
    </source>
</reference>
<dbReference type="ExpressionAtlas" id="A0A1D6KW72">
    <property type="expression patterns" value="baseline and differential"/>
</dbReference>